<evidence type="ECO:0000256" key="3">
    <source>
        <dbReference type="SAM" id="Coils"/>
    </source>
</evidence>
<dbReference type="EMBL" id="JALJAT010000002">
    <property type="protein sequence ID" value="KAK4473222.1"/>
    <property type="molecule type" value="Genomic_DNA"/>
</dbReference>
<feature type="compositionally biased region" description="Polar residues" evidence="4">
    <location>
        <begin position="890"/>
        <end position="904"/>
    </location>
</feature>
<dbReference type="GO" id="GO:0006397">
    <property type="term" value="P:mRNA processing"/>
    <property type="evidence" value="ECO:0007669"/>
    <property type="project" value="UniProtKB-KW"/>
</dbReference>
<feature type="compositionally biased region" description="Basic and acidic residues" evidence="4">
    <location>
        <begin position="482"/>
        <end position="493"/>
    </location>
</feature>
<feature type="compositionally biased region" description="Basic and acidic residues" evidence="4">
    <location>
        <begin position="575"/>
        <end position="584"/>
    </location>
</feature>
<feature type="compositionally biased region" description="Basic residues" evidence="4">
    <location>
        <begin position="380"/>
        <end position="393"/>
    </location>
</feature>
<keyword evidence="1" id="KW-0507">mRNA processing</keyword>
<feature type="region of interest" description="Disordered" evidence="4">
    <location>
        <begin position="349"/>
        <end position="396"/>
    </location>
</feature>
<feature type="compositionally biased region" description="Acidic residues" evidence="4">
    <location>
        <begin position="192"/>
        <end position="205"/>
    </location>
</feature>
<feature type="domain" description="Suppressor of white apricot N-terminal" evidence="5">
    <location>
        <begin position="39"/>
        <end position="174"/>
    </location>
</feature>
<feature type="compositionally biased region" description="Polar residues" evidence="4">
    <location>
        <begin position="177"/>
        <end position="191"/>
    </location>
</feature>
<protein>
    <recommendedName>
        <fullName evidence="5">Suppressor of white apricot N-terminal domain-containing protein</fullName>
    </recommendedName>
</protein>
<feature type="compositionally biased region" description="Polar residues" evidence="4">
    <location>
        <begin position="955"/>
        <end position="969"/>
    </location>
</feature>
<feature type="compositionally biased region" description="Polar residues" evidence="4">
    <location>
        <begin position="585"/>
        <end position="606"/>
    </location>
</feature>
<dbReference type="PANTHER" id="PTHR13161">
    <property type="entry name" value="SPLICING FACTOR SUPPRESSOR OF WHITE APRICOT"/>
    <property type="match status" value="1"/>
</dbReference>
<keyword evidence="7" id="KW-1185">Reference proteome</keyword>
<feature type="compositionally biased region" description="Acidic residues" evidence="4">
    <location>
        <begin position="621"/>
        <end position="634"/>
    </location>
</feature>
<feature type="compositionally biased region" description="Low complexity" evidence="4">
    <location>
        <begin position="356"/>
        <end position="378"/>
    </location>
</feature>
<dbReference type="InterPro" id="IPR040397">
    <property type="entry name" value="SWAP"/>
</dbReference>
<evidence type="ECO:0000256" key="4">
    <source>
        <dbReference type="SAM" id="MobiDB-lite"/>
    </source>
</evidence>
<feature type="region of interest" description="Disordered" evidence="4">
    <location>
        <begin position="768"/>
        <end position="989"/>
    </location>
</feature>
<dbReference type="Proteomes" id="UP001292079">
    <property type="component" value="Unassembled WGS sequence"/>
</dbReference>
<reference evidence="6" key="2">
    <citation type="journal article" date="2023" name="Infect Dis Poverty">
        <title>Chromosome-scale genome of the human blood fluke Schistosoma mekongi and its implications for public health.</title>
        <authorList>
            <person name="Zhou M."/>
            <person name="Xu L."/>
            <person name="Xu D."/>
            <person name="Chen W."/>
            <person name="Khan J."/>
            <person name="Hu Y."/>
            <person name="Huang H."/>
            <person name="Wei H."/>
            <person name="Zhang Y."/>
            <person name="Chusongsang P."/>
            <person name="Tanasarnprasert K."/>
            <person name="Hu X."/>
            <person name="Limpanont Y."/>
            <person name="Lv Z."/>
        </authorList>
    </citation>
    <scope>NUCLEOTIDE SEQUENCE</scope>
    <source>
        <strain evidence="6">LV_2022a</strain>
    </source>
</reference>
<reference evidence="6" key="1">
    <citation type="submission" date="2022-04" db="EMBL/GenBank/DDBJ databases">
        <authorList>
            <person name="Xu L."/>
            <person name="Lv Z."/>
        </authorList>
    </citation>
    <scope>NUCLEOTIDE SEQUENCE</scope>
    <source>
        <strain evidence="6">LV_2022a</strain>
    </source>
</reference>
<feature type="compositionally biased region" description="Low complexity" evidence="4">
    <location>
        <begin position="775"/>
        <end position="792"/>
    </location>
</feature>
<keyword evidence="3" id="KW-0175">Coiled coil</keyword>
<evidence type="ECO:0000256" key="1">
    <source>
        <dbReference type="ARBA" id="ARBA00022664"/>
    </source>
</evidence>
<feature type="compositionally biased region" description="Basic residues" evidence="4">
    <location>
        <begin position="494"/>
        <end position="503"/>
    </location>
</feature>
<accession>A0AAE1ZG30</accession>
<feature type="compositionally biased region" description="Low complexity" evidence="4">
    <location>
        <begin position="970"/>
        <end position="989"/>
    </location>
</feature>
<sequence>MWQEARKQEKHIKTLMVDYKRRAERRRDYYERIKQDPIKFLRLCGRSSKLHLDSEVTKAAENPNNMMPWIGDPSIMIDRFDVRASLEHYDTHAADDIKLSSTERIEARLCNYERYRCLIHNEYASVTEAMALKQIEMDEKYGDMEKRRKEEEEAAVKKAQESKAAIGFVYEDSTAYPSESSKATLTQPSEPQDNDSDTDDEADSDMDIDVELDISTLTTEARRQLAKSAATFGLHPTDFVRLLDADQQLETELRLAKALEEEKLQLSGRKSRRSRRLLRERRAQEKFPRLLTTKRTVYLSASSSDSGDYPSDVEDQDFSGIVYGSPTSKAATIRAQRARAKPILSNARGPSVLIASGRTSSSSGGSTGGPRSNSSDRSYSNRRSRSGFRRPRHSRVEYITTFGDNEDNIDNTKSDNGNNLRFSSDKQKSLFELSGSTDSKPPGSAASAVAASVVSKLLSSSQTSVVAKGKSSYHGTSSPKSTRTESRICDSRRRPQSRSRYRRSSSGSRSSSRRSHSPRVSRSRRRYHSRTRNSNSNRSYRSTYRRYKRSPDRYRSRRRSSSSRRSYSDSSTSIDNRKSSHDRSYYNQTSLHESESADTQLNAQKQPSPPVRKRYYRPELESADELELSDEEQYDDAKKESSKSSDGNSRKQLVSRKSDSIPYRNFAGKMTSQQLVTTYHGPSPIHDLKNPGVGGELSVRLQPQELLKRRVQSQLTKAFNADKKAELEKQIQLERERQAREEGLRRQARLLRRQEEKRLRAERRAMAMELGSAPDNSSDSSSNSYGSSGSRYHSSRIRSRRFQASPTHRQSLTHSSFSSSSQKYSPRPPISTRSRARPESGRGLLGSPTRVPDSRLPSPPSNSNLRRSFNSSSGNYSRDTRASIDRIPRTGNSLLGSPIQSSYFGSRDRNAGVSSSSRFYGSRGEDQRYSSTRPYLSSRGELSKRSDQYSRSTDKWNQSLTSRNSNTDESNQISSSRSSIIIDDNNQAK</sequence>
<dbReference type="SMART" id="SM01141">
    <property type="entry name" value="DRY_EERY"/>
    <property type="match status" value="1"/>
</dbReference>
<organism evidence="6 7">
    <name type="scientific">Schistosoma mekongi</name>
    <name type="common">Parasitic worm</name>
    <dbReference type="NCBI Taxonomy" id="38744"/>
    <lineage>
        <taxon>Eukaryota</taxon>
        <taxon>Metazoa</taxon>
        <taxon>Spiralia</taxon>
        <taxon>Lophotrochozoa</taxon>
        <taxon>Platyhelminthes</taxon>
        <taxon>Trematoda</taxon>
        <taxon>Digenea</taxon>
        <taxon>Strigeidida</taxon>
        <taxon>Schistosomatoidea</taxon>
        <taxon>Schistosomatidae</taxon>
        <taxon>Schistosoma</taxon>
    </lineage>
</organism>
<keyword evidence="2" id="KW-0508">mRNA splicing</keyword>
<gene>
    <name evidence="6" type="ORF">MN116_004396</name>
</gene>
<feature type="compositionally biased region" description="Low complexity" evidence="4">
    <location>
        <begin position="812"/>
        <end position="825"/>
    </location>
</feature>
<feature type="compositionally biased region" description="Basic and acidic residues" evidence="4">
    <location>
        <begin position="878"/>
        <end position="888"/>
    </location>
</feature>
<feature type="region of interest" description="Disordered" evidence="4">
    <location>
        <begin position="461"/>
        <end position="660"/>
    </location>
</feature>
<dbReference type="PANTHER" id="PTHR13161:SF4">
    <property type="entry name" value="CLK4-ASSOCIATING SERINE_ARGININE RICH PROTEIN"/>
    <property type="match status" value="1"/>
</dbReference>
<name>A0AAE1ZG30_SCHME</name>
<proteinExistence type="predicted"/>
<evidence type="ECO:0000256" key="2">
    <source>
        <dbReference type="ARBA" id="ARBA00023187"/>
    </source>
</evidence>
<dbReference type="GO" id="GO:0008380">
    <property type="term" value="P:RNA splicing"/>
    <property type="evidence" value="ECO:0007669"/>
    <property type="project" value="UniProtKB-KW"/>
</dbReference>
<feature type="compositionally biased region" description="Low complexity" evidence="4">
    <location>
        <begin position="532"/>
        <end position="542"/>
    </location>
</feature>
<feature type="compositionally biased region" description="Basic residues" evidence="4">
    <location>
        <begin position="511"/>
        <end position="531"/>
    </location>
</feature>
<feature type="compositionally biased region" description="Basic and acidic residues" evidence="4">
    <location>
        <begin position="941"/>
        <end position="954"/>
    </location>
</feature>
<evidence type="ECO:0000313" key="7">
    <source>
        <dbReference type="Proteomes" id="UP001292079"/>
    </source>
</evidence>
<comment type="caution">
    <text evidence="6">The sequence shown here is derived from an EMBL/GenBank/DDBJ whole genome shotgun (WGS) entry which is preliminary data.</text>
</comment>
<feature type="region of interest" description="Disordered" evidence="4">
    <location>
        <begin position="177"/>
        <end position="205"/>
    </location>
</feature>
<dbReference type="Pfam" id="PF09750">
    <property type="entry name" value="DRY_EERY"/>
    <property type="match status" value="1"/>
</dbReference>
<dbReference type="InterPro" id="IPR019147">
    <property type="entry name" value="SWAP_N_domain"/>
</dbReference>
<evidence type="ECO:0000259" key="5">
    <source>
        <dbReference type="SMART" id="SM01141"/>
    </source>
</evidence>
<feature type="coiled-coil region" evidence="3">
    <location>
        <begin position="724"/>
        <end position="764"/>
    </location>
</feature>
<dbReference type="AlphaFoldDB" id="A0AAE1ZG30"/>
<evidence type="ECO:0000313" key="6">
    <source>
        <dbReference type="EMBL" id="KAK4473222.1"/>
    </source>
</evidence>
<feature type="compositionally biased region" description="Low complexity" evidence="4">
    <location>
        <begin position="861"/>
        <end position="873"/>
    </location>
</feature>